<dbReference type="Proteomes" id="UP001497535">
    <property type="component" value="Unassembled WGS sequence"/>
</dbReference>
<name>A0ACB1A7V4_MELEN</name>
<sequence length="113" mass="12625">MKNTKFFFSFLTTLFILLQLFICNKVESFDFEIRQFGPSVGGSNSGISQRSLFVDNTENNPEVDNAGFLGNSLSVSGRRRLIQPPPLKRSFGGRAQRILVGNDWPILLSPSRA</sequence>
<organism evidence="1 2">
    <name type="scientific">Meloidogyne enterolobii</name>
    <name type="common">Root-knot nematode worm</name>
    <name type="synonym">Meloidogyne mayaguensis</name>
    <dbReference type="NCBI Taxonomy" id="390850"/>
    <lineage>
        <taxon>Eukaryota</taxon>
        <taxon>Metazoa</taxon>
        <taxon>Ecdysozoa</taxon>
        <taxon>Nematoda</taxon>
        <taxon>Chromadorea</taxon>
        <taxon>Rhabditida</taxon>
        <taxon>Tylenchina</taxon>
        <taxon>Tylenchomorpha</taxon>
        <taxon>Tylenchoidea</taxon>
        <taxon>Meloidogynidae</taxon>
        <taxon>Meloidogyninae</taxon>
        <taxon>Meloidogyne</taxon>
    </lineage>
</organism>
<evidence type="ECO:0000313" key="1">
    <source>
        <dbReference type="EMBL" id="CAK5086318.1"/>
    </source>
</evidence>
<reference evidence="1" key="1">
    <citation type="submission" date="2023-11" db="EMBL/GenBank/DDBJ databases">
        <authorList>
            <person name="Poullet M."/>
        </authorList>
    </citation>
    <scope>NUCLEOTIDE SEQUENCE</scope>
    <source>
        <strain evidence="1">E1834</strain>
    </source>
</reference>
<accession>A0ACB1A7V4</accession>
<evidence type="ECO:0000313" key="2">
    <source>
        <dbReference type="Proteomes" id="UP001497535"/>
    </source>
</evidence>
<gene>
    <name evidence="1" type="ORF">MENTE1834_LOCUS33811</name>
</gene>
<proteinExistence type="predicted"/>
<comment type="caution">
    <text evidence="1">The sequence shown here is derived from an EMBL/GenBank/DDBJ whole genome shotgun (WGS) entry which is preliminary data.</text>
</comment>
<keyword evidence="2" id="KW-1185">Reference proteome</keyword>
<dbReference type="EMBL" id="CAVMJV010000060">
    <property type="protein sequence ID" value="CAK5086318.1"/>
    <property type="molecule type" value="Genomic_DNA"/>
</dbReference>
<protein>
    <submittedName>
        <fullName evidence="1">Uncharacterized protein</fullName>
    </submittedName>
</protein>